<dbReference type="PRINTS" id="PR00254">
    <property type="entry name" value="NICOTINICR"/>
</dbReference>
<proteinExistence type="predicted"/>
<evidence type="ECO:0000256" key="5">
    <source>
        <dbReference type="ARBA" id="ARBA00023065"/>
    </source>
</evidence>
<keyword evidence="3" id="KW-0812">Transmembrane</keyword>
<evidence type="ECO:0000256" key="9">
    <source>
        <dbReference type="ARBA" id="ARBA00023303"/>
    </source>
</evidence>
<dbReference type="EMBL" id="FN653049">
    <property type="protein sequence ID" value="CBY09933.1"/>
    <property type="molecule type" value="Genomic_DNA"/>
</dbReference>
<keyword evidence="1" id="KW-0813">Transport</keyword>
<evidence type="ECO:0000256" key="8">
    <source>
        <dbReference type="ARBA" id="ARBA00023286"/>
    </source>
</evidence>
<evidence type="ECO:0000256" key="3">
    <source>
        <dbReference type="ARBA" id="ARBA00022692"/>
    </source>
</evidence>
<accession>E4XGY5</accession>
<dbReference type="InParanoid" id="E4XGY5"/>
<evidence type="ECO:0000259" key="11">
    <source>
        <dbReference type="Pfam" id="PF02931"/>
    </source>
</evidence>
<evidence type="ECO:0000256" key="7">
    <source>
        <dbReference type="ARBA" id="ARBA00023170"/>
    </source>
</evidence>
<feature type="domain" description="Neurotransmitter-gated ion-channel ligand-binding" evidence="11">
    <location>
        <begin position="85"/>
        <end position="276"/>
    </location>
</feature>
<dbReference type="Proteomes" id="UP000001307">
    <property type="component" value="Unassembled WGS sequence"/>
</dbReference>
<keyword evidence="13" id="KW-1185">Reference proteome</keyword>
<dbReference type="PRINTS" id="PR00252">
    <property type="entry name" value="NRIONCHANNEL"/>
</dbReference>
<dbReference type="PANTHER" id="PTHR18945">
    <property type="entry name" value="NEUROTRANSMITTER GATED ION CHANNEL"/>
    <property type="match status" value="1"/>
</dbReference>
<evidence type="ECO:0000313" key="12">
    <source>
        <dbReference type="EMBL" id="CBY09933.1"/>
    </source>
</evidence>
<keyword evidence="2" id="KW-1003">Cell membrane</keyword>
<evidence type="ECO:0000256" key="1">
    <source>
        <dbReference type="ARBA" id="ARBA00022448"/>
    </source>
</evidence>
<keyword evidence="7" id="KW-0675">Receptor</keyword>
<dbReference type="GO" id="GO:0004888">
    <property type="term" value="F:transmembrane signaling receptor activity"/>
    <property type="evidence" value="ECO:0007669"/>
    <property type="project" value="InterPro"/>
</dbReference>
<gene>
    <name evidence="12" type="ORF">GSOID_T00010751001</name>
</gene>
<comment type="subcellular location">
    <subcellularLocation>
        <location evidence="10">Synaptic cell membrane</location>
        <topology evidence="10">Multi-pass membrane protein</topology>
    </subcellularLocation>
</comment>
<sequence>MRGESLPLQKNIERSNKFIRNALTSNRTALHSKCALRRGKALPAAYWQLRHPFAPRDYQRAHHASQSDNNLIAGSQNTVCELAGKLQLYLIQIADLEERKEILHTKARLKISWYDPRLRWDPARFGGMTKIKLNSTRVWKPDIVLHNSVTGNFKTTEQGHYYKVTIFDNGTVEWQPAALYQTSCGIDTKFFPFDSQNCTLKFGSWSFTAEEQLLLPTGDNETLSEIIMRQQFVKSGEWKLIDSRIEKSLEAFYKYRSQALMKYSVITFRFLLRREPTFYLVNVIGW</sequence>
<dbReference type="InterPro" id="IPR036734">
    <property type="entry name" value="Neur_chan_lig-bd_sf"/>
</dbReference>
<dbReference type="OrthoDB" id="5975154at2759"/>
<evidence type="ECO:0000256" key="2">
    <source>
        <dbReference type="ARBA" id="ARBA00022475"/>
    </source>
</evidence>
<dbReference type="InterPro" id="IPR002394">
    <property type="entry name" value="Nicotinic_acetylcholine_rcpt"/>
</dbReference>
<evidence type="ECO:0000313" key="13">
    <source>
        <dbReference type="Proteomes" id="UP000001307"/>
    </source>
</evidence>
<dbReference type="GO" id="GO:0022848">
    <property type="term" value="F:acetylcholine-gated monoatomic cation-selective channel activity"/>
    <property type="evidence" value="ECO:0007669"/>
    <property type="project" value="InterPro"/>
</dbReference>
<keyword evidence="8" id="KW-1071">Ligand-gated ion channel</keyword>
<dbReference type="Gene3D" id="2.70.170.10">
    <property type="entry name" value="Neurotransmitter-gated ion-channel ligand-binding domain"/>
    <property type="match status" value="1"/>
</dbReference>
<evidence type="ECO:0000256" key="6">
    <source>
        <dbReference type="ARBA" id="ARBA00023136"/>
    </source>
</evidence>
<dbReference type="AlphaFoldDB" id="E4XGY5"/>
<dbReference type="SUPFAM" id="SSF63712">
    <property type="entry name" value="Nicotinic receptor ligand binding domain-like"/>
    <property type="match status" value="1"/>
</dbReference>
<keyword evidence="6" id="KW-0472">Membrane</keyword>
<dbReference type="GO" id="GO:0045211">
    <property type="term" value="C:postsynaptic membrane"/>
    <property type="evidence" value="ECO:0007669"/>
    <property type="project" value="InterPro"/>
</dbReference>
<keyword evidence="4" id="KW-0770">Synapse</keyword>
<keyword evidence="9" id="KW-0407">Ion channel</keyword>
<organism evidence="12">
    <name type="scientific">Oikopleura dioica</name>
    <name type="common">Tunicate</name>
    <dbReference type="NCBI Taxonomy" id="34765"/>
    <lineage>
        <taxon>Eukaryota</taxon>
        <taxon>Metazoa</taxon>
        <taxon>Chordata</taxon>
        <taxon>Tunicata</taxon>
        <taxon>Appendicularia</taxon>
        <taxon>Copelata</taxon>
        <taxon>Oikopleuridae</taxon>
        <taxon>Oikopleura</taxon>
    </lineage>
</organism>
<protein>
    <recommendedName>
        <fullName evidence="11">Neurotransmitter-gated ion-channel ligand-binding domain-containing protein</fullName>
    </recommendedName>
</protein>
<keyword evidence="5" id="KW-0406">Ion transport</keyword>
<dbReference type="Pfam" id="PF02931">
    <property type="entry name" value="Neur_chan_LBD"/>
    <property type="match status" value="1"/>
</dbReference>
<dbReference type="CDD" id="cd18997">
    <property type="entry name" value="LGIC_ECD_nAChR"/>
    <property type="match status" value="1"/>
</dbReference>
<dbReference type="InterPro" id="IPR006201">
    <property type="entry name" value="Neur_channel"/>
</dbReference>
<evidence type="ECO:0000256" key="4">
    <source>
        <dbReference type="ARBA" id="ARBA00023018"/>
    </source>
</evidence>
<evidence type="ECO:0000256" key="10">
    <source>
        <dbReference type="ARBA" id="ARBA00034099"/>
    </source>
</evidence>
<dbReference type="InterPro" id="IPR006202">
    <property type="entry name" value="Neur_chan_lig-bd"/>
</dbReference>
<name>E4XGY5_OIKDI</name>
<reference evidence="12" key="1">
    <citation type="journal article" date="2010" name="Science">
        <title>Plasticity of animal genome architecture unmasked by rapid evolution of a pelagic tunicate.</title>
        <authorList>
            <person name="Denoeud F."/>
            <person name="Henriet S."/>
            <person name="Mungpakdee S."/>
            <person name="Aury J.M."/>
            <person name="Da Silva C."/>
            <person name="Brinkmann H."/>
            <person name="Mikhaleva J."/>
            <person name="Olsen L.C."/>
            <person name="Jubin C."/>
            <person name="Canestro C."/>
            <person name="Bouquet J.M."/>
            <person name="Danks G."/>
            <person name="Poulain J."/>
            <person name="Campsteijn C."/>
            <person name="Adamski M."/>
            <person name="Cross I."/>
            <person name="Yadetie F."/>
            <person name="Muffato M."/>
            <person name="Louis A."/>
            <person name="Butcher S."/>
            <person name="Tsagkogeorga G."/>
            <person name="Konrad A."/>
            <person name="Singh S."/>
            <person name="Jensen M.F."/>
            <person name="Cong E.H."/>
            <person name="Eikeseth-Otteraa H."/>
            <person name="Noel B."/>
            <person name="Anthouard V."/>
            <person name="Porcel B.M."/>
            <person name="Kachouri-Lafond R."/>
            <person name="Nishino A."/>
            <person name="Ugolini M."/>
            <person name="Chourrout P."/>
            <person name="Nishida H."/>
            <person name="Aasland R."/>
            <person name="Huzurbazar S."/>
            <person name="Westhof E."/>
            <person name="Delsuc F."/>
            <person name="Lehrach H."/>
            <person name="Reinhardt R."/>
            <person name="Weissenbach J."/>
            <person name="Roy S.W."/>
            <person name="Artiguenave F."/>
            <person name="Postlethwait J.H."/>
            <person name="Manak J.R."/>
            <person name="Thompson E.M."/>
            <person name="Jaillon O."/>
            <person name="Du Pasquier L."/>
            <person name="Boudinot P."/>
            <person name="Liberles D.A."/>
            <person name="Volff J.N."/>
            <person name="Philippe H."/>
            <person name="Lenhard B."/>
            <person name="Roest Crollius H."/>
            <person name="Wincker P."/>
            <person name="Chourrout D."/>
        </authorList>
    </citation>
    <scope>NUCLEOTIDE SEQUENCE [LARGE SCALE GENOMIC DNA]</scope>
</reference>
<dbReference type="FunFam" id="2.70.170.10:FF:000028">
    <property type="entry name" value="AcetylCholine Receptor"/>
    <property type="match status" value="1"/>
</dbReference>